<dbReference type="OrthoDB" id="9847704at2"/>
<accession>A0A2S9XSK7</accession>
<evidence type="ECO:0000313" key="2">
    <source>
        <dbReference type="Proteomes" id="UP000237968"/>
    </source>
</evidence>
<evidence type="ECO:0000313" key="1">
    <source>
        <dbReference type="EMBL" id="PRP95843.1"/>
    </source>
</evidence>
<gene>
    <name evidence="1" type="ORF">ENSA5_37120</name>
</gene>
<proteinExistence type="predicted"/>
<comment type="caution">
    <text evidence="1">The sequence shown here is derived from an EMBL/GenBank/DDBJ whole genome shotgun (WGS) entry which is preliminary data.</text>
</comment>
<dbReference type="Proteomes" id="UP000237968">
    <property type="component" value="Unassembled WGS sequence"/>
</dbReference>
<keyword evidence="2" id="KW-1185">Reference proteome</keyword>
<name>A0A2S9XSK7_9BACT</name>
<dbReference type="RefSeq" id="WP_106393045.1">
    <property type="nucleotide sequence ID" value="NZ_PVNK01000166.1"/>
</dbReference>
<dbReference type="AlphaFoldDB" id="A0A2S9XSK7"/>
<protein>
    <submittedName>
        <fullName evidence="1">Uncharacterized protein</fullName>
    </submittedName>
</protein>
<organism evidence="1 2">
    <name type="scientific">Enhygromyxa salina</name>
    <dbReference type="NCBI Taxonomy" id="215803"/>
    <lineage>
        <taxon>Bacteria</taxon>
        <taxon>Pseudomonadati</taxon>
        <taxon>Myxococcota</taxon>
        <taxon>Polyangia</taxon>
        <taxon>Nannocystales</taxon>
        <taxon>Nannocystaceae</taxon>
        <taxon>Enhygromyxa</taxon>
    </lineage>
</organism>
<sequence>MTPPSAPLEIRHRGTHFCVAACESLVVVVCGRVVDTVDLDLIAKVQRELSDEWGHFVALTIIRAGLEMTVTDEVRERSARNMREFATTTLGSALVVESGGFRAVFFRSVLTSLQLVSRSPVKQKVFSDIGEALRWLLARPGVEAKAAAAIDSLVADVITIADEYGEPPEPPDQKS</sequence>
<dbReference type="EMBL" id="PVNK01000166">
    <property type="protein sequence ID" value="PRP95843.1"/>
    <property type="molecule type" value="Genomic_DNA"/>
</dbReference>
<reference evidence="1 2" key="1">
    <citation type="submission" date="2018-03" db="EMBL/GenBank/DDBJ databases">
        <title>Draft Genome Sequences of the Obligatory Marine Myxobacteria Enhygromyxa salina SWB005.</title>
        <authorList>
            <person name="Poehlein A."/>
            <person name="Moghaddam J.A."/>
            <person name="Harms H."/>
            <person name="Alanjari M."/>
            <person name="Koenig G.M."/>
            <person name="Daniel R."/>
            <person name="Schaeberle T.F."/>
        </authorList>
    </citation>
    <scope>NUCLEOTIDE SEQUENCE [LARGE SCALE GENOMIC DNA]</scope>
    <source>
        <strain evidence="1 2">SWB005</strain>
    </source>
</reference>